<evidence type="ECO:0000256" key="2">
    <source>
        <dbReference type="ARBA" id="ARBA00022692"/>
    </source>
</evidence>
<dbReference type="InterPro" id="IPR004710">
    <property type="entry name" value="Bilac:Na_transpt"/>
</dbReference>
<evidence type="ECO:0000313" key="7">
    <source>
        <dbReference type="EMBL" id="GAA2435318.1"/>
    </source>
</evidence>
<proteinExistence type="predicted"/>
<dbReference type="EMBL" id="BAAASZ010000017">
    <property type="protein sequence ID" value="GAA2435318.1"/>
    <property type="molecule type" value="Genomic_DNA"/>
</dbReference>
<keyword evidence="4 6" id="KW-0472">Membrane</keyword>
<comment type="subcellular location">
    <subcellularLocation>
        <location evidence="1">Membrane</location>
        <topology evidence="1">Multi-pass membrane protein</topology>
    </subcellularLocation>
</comment>
<comment type="caution">
    <text evidence="7">The sequence shown here is derived from an EMBL/GenBank/DDBJ whole genome shotgun (WGS) entry which is preliminary data.</text>
</comment>
<accession>A0ABN3JQS0</accession>
<evidence type="ECO:0000256" key="3">
    <source>
        <dbReference type="ARBA" id="ARBA00022989"/>
    </source>
</evidence>
<gene>
    <name evidence="7" type="ORF">GCM10010405_18000</name>
</gene>
<evidence type="ECO:0000256" key="5">
    <source>
        <dbReference type="SAM" id="MobiDB-lite"/>
    </source>
</evidence>
<evidence type="ECO:0000256" key="6">
    <source>
        <dbReference type="SAM" id="Phobius"/>
    </source>
</evidence>
<dbReference type="PANTHER" id="PTHR10361:SF28">
    <property type="entry name" value="P3 PROTEIN-RELATED"/>
    <property type="match status" value="1"/>
</dbReference>
<dbReference type="RefSeq" id="WP_344321602.1">
    <property type="nucleotide sequence ID" value="NZ_BAAASZ010000017.1"/>
</dbReference>
<dbReference type="Pfam" id="PF01758">
    <property type="entry name" value="SBF"/>
    <property type="match status" value="1"/>
</dbReference>
<feature type="compositionally biased region" description="Low complexity" evidence="5">
    <location>
        <begin position="13"/>
        <end position="35"/>
    </location>
</feature>
<organism evidence="7 8">
    <name type="scientific">Streptomyces macrosporus</name>
    <dbReference type="NCBI Taxonomy" id="44032"/>
    <lineage>
        <taxon>Bacteria</taxon>
        <taxon>Bacillati</taxon>
        <taxon>Actinomycetota</taxon>
        <taxon>Actinomycetes</taxon>
        <taxon>Kitasatosporales</taxon>
        <taxon>Streptomycetaceae</taxon>
        <taxon>Streptomyces</taxon>
    </lineage>
</organism>
<name>A0ABN3JQS0_9ACTN</name>
<keyword evidence="3 6" id="KW-1133">Transmembrane helix</keyword>
<protein>
    <submittedName>
        <fullName evidence="7">Bile acid:sodium symporter family protein</fullName>
    </submittedName>
</protein>
<keyword evidence="2 6" id="KW-0812">Transmembrane</keyword>
<feature type="transmembrane region" description="Helical" evidence="6">
    <location>
        <begin position="72"/>
        <end position="90"/>
    </location>
</feature>
<dbReference type="Gene3D" id="1.20.1530.20">
    <property type="match status" value="1"/>
</dbReference>
<feature type="transmembrane region" description="Helical" evidence="6">
    <location>
        <begin position="227"/>
        <end position="248"/>
    </location>
</feature>
<feature type="transmembrane region" description="Helical" evidence="6">
    <location>
        <begin position="254"/>
        <end position="277"/>
    </location>
</feature>
<reference evidence="7 8" key="1">
    <citation type="journal article" date="2019" name="Int. J. Syst. Evol. Microbiol.">
        <title>The Global Catalogue of Microorganisms (GCM) 10K type strain sequencing project: providing services to taxonomists for standard genome sequencing and annotation.</title>
        <authorList>
            <consortium name="The Broad Institute Genomics Platform"/>
            <consortium name="The Broad Institute Genome Sequencing Center for Infectious Disease"/>
            <person name="Wu L."/>
            <person name="Ma J."/>
        </authorList>
    </citation>
    <scope>NUCLEOTIDE SEQUENCE [LARGE SCALE GENOMIC DNA]</scope>
    <source>
        <strain evidence="7 8">JCM 6305</strain>
    </source>
</reference>
<dbReference type="PANTHER" id="PTHR10361">
    <property type="entry name" value="SODIUM-BILE ACID COTRANSPORTER"/>
    <property type="match status" value="1"/>
</dbReference>
<feature type="transmembrane region" description="Helical" evidence="6">
    <location>
        <begin position="47"/>
        <end position="66"/>
    </location>
</feature>
<evidence type="ECO:0000313" key="8">
    <source>
        <dbReference type="Proteomes" id="UP001501638"/>
    </source>
</evidence>
<evidence type="ECO:0000256" key="1">
    <source>
        <dbReference type="ARBA" id="ARBA00004141"/>
    </source>
</evidence>
<dbReference type="Proteomes" id="UP001501638">
    <property type="component" value="Unassembled WGS sequence"/>
</dbReference>
<dbReference type="InterPro" id="IPR038770">
    <property type="entry name" value="Na+/solute_symporter_sf"/>
</dbReference>
<keyword evidence="8" id="KW-1185">Reference proteome</keyword>
<feature type="transmembrane region" description="Helical" evidence="6">
    <location>
        <begin position="195"/>
        <end position="215"/>
    </location>
</feature>
<sequence>MRSEDQDGRGAGTEPAPTLDTTAPAADRGATAPTAAEDRGARRAVTLFPLFVLLAGVAGLLSPSSFVGWAPSVPYLLGVVMFFMGLTMTPPDFKEVLRRPGAVALGLAAQYVIMPGTGWLVAKALGLPPELAAGVILVGCAPGGTASNVVTYLARGDVALSVSLTSVSTVVSPLLTPALTLVLAGEYLPVDTGSMVGSILKTVLLPVLAGLLVRLSAGRLVTRAQAALPWLSVLAIGVIVAIVVAGSADALGSAAGTVFLAVVLHNGLGLALGYAVGRLGRLGDPASRALTFEVGMQNSGLAASLASAHFSPAAALPAAVFSVWHNVSGALAAAWFSRRTRPPAEEAEEAGDRT</sequence>
<feature type="transmembrane region" description="Helical" evidence="6">
    <location>
        <begin position="160"/>
        <end position="183"/>
    </location>
</feature>
<evidence type="ECO:0000256" key="4">
    <source>
        <dbReference type="ARBA" id="ARBA00023136"/>
    </source>
</evidence>
<feature type="transmembrane region" description="Helical" evidence="6">
    <location>
        <begin position="131"/>
        <end position="153"/>
    </location>
</feature>
<feature type="transmembrane region" description="Helical" evidence="6">
    <location>
        <begin position="102"/>
        <end position="125"/>
    </location>
</feature>
<dbReference type="InterPro" id="IPR002657">
    <property type="entry name" value="BilAc:Na_symport/Acr3"/>
</dbReference>
<feature type="region of interest" description="Disordered" evidence="5">
    <location>
        <begin position="1"/>
        <end position="37"/>
    </location>
</feature>